<dbReference type="AlphaFoldDB" id="A0A1F7WSV3"/>
<accession>A0A1F7WSV3</accession>
<proteinExistence type="predicted"/>
<dbReference type="STRING" id="1817813.A2008_01680"/>
<dbReference type="Gene3D" id="2.60.40.10">
    <property type="entry name" value="Immunoglobulins"/>
    <property type="match status" value="1"/>
</dbReference>
<dbReference type="PANTHER" id="PTHR22990">
    <property type="entry name" value="F-BOX ONLY PROTEIN"/>
    <property type="match status" value="1"/>
</dbReference>
<feature type="domain" description="Right handed beta helix" evidence="4">
    <location>
        <begin position="456"/>
        <end position="595"/>
    </location>
</feature>
<dbReference type="Pfam" id="PF22352">
    <property type="entry name" value="K319L-like_PKD"/>
    <property type="match status" value="1"/>
</dbReference>
<keyword evidence="3" id="KW-0833">Ubl conjugation pathway</keyword>
<evidence type="ECO:0000256" key="3">
    <source>
        <dbReference type="ARBA" id="ARBA00022786"/>
    </source>
</evidence>
<dbReference type="Proteomes" id="UP000178735">
    <property type="component" value="Unassembled WGS sequence"/>
</dbReference>
<dbReference type="InterPro" id="IPR011050">
    <property type="entry name" value="Pectin_lyase_fold/virulence"/>
</dbReference>
<name>A0A1F7WSV3_9BACT</name>
<organism evidence="5 6">
    <name type="scientific">Candidatus Wallbacteria bacterium GWC2_49_35</name>
    <dbReference type="NCBI Taxonomy" id="1817813"/>
    <lineage>
        <taxon>Bacteria</taxon>
        <taxon>Candidatus Walliibacteriota</taxon>
    </lineage>
</organism>
<dbReference type="InterPro" id="IPR039448">
    <property type="entry name" value="Beta_helix"/>
</dbReference>
<dbReference type="SUPFAM" id="SSF51126">
    <property type="entry name" value="Pectin lyase-like"/>
    <property type="match status" value="2"/>
</dbReference>
<evidence type="ECO:0000313" key="6">
    <source>
        <dbReference type="Proteomes" id="UP000178735"/>
    </source>
</evidence>
<dbReference type="InterPro" id="IPR012334">
    <property type="entry name" value="Pectin_lyas_fold"/>
</dbReference>
<dbReference type="EMBL" id="MGFH01000093">
    <property type="protein sequence ID" value="OGM05863.1"/>
    <property type="molecule type" value="Genomic_DNA"/>
</dbReference>
<dbReference type="Pfam" id="PF13229">
    <property type="entry name" value="Beta_helix"/>
    <property type="match status" value="1"/>
</dbReference>
<dbReference type="InterPro" id="IPR051550">
    <property type="entry name" value="SCF-Subunits/Alg-Epimerases"/>
</dbReference>
<dbReference type="InterPro" id="IPR013783">
    <property type="entry name" value="Ig-like_fold"/>
</dbReference>
<dbReference type="Gene3D" id="2.160.20.10">
    <property type="entry name" value="Single-stranded right-handed beta-helix, Pectin lyase-like"/>
    <property type="match status" value="2"/>
</dbReference>
<dbReference type="PANTHER" id="PTHR22990:SF15">
    <property type="entry name" value="F-BOX ONLY PROTEIN 10"/>
    <property type="match status" value="1"/>
</dbReference>
<evidence type="ECO:0000313" key="5">
    <source>
        <dbReference type="EMBL" id="OGM05863.1"/>
    </source>
</evidence>
<reference evidence="5 6" key="1">
    <citation type="journal article" date="2016" name="Nat. Commun.">
        <title>Thousands of microbial genomes shed light on interconnected biogeochemical processes in an aquifer system.</title>
        <authorList>
            <person name="Anantharaman K."/>
            <person name="Brown C.T."/>
            <person name="Hug L.A."/>
            <person name="Sharon I."/>
            <person name="Castelle C.J."/>
            <person name="Probst A.J."/>
            <person name="Thomas B.C."/>
            <person name="Singh A."/>
            <person name="Wilkins M.J."/>
            <person name="Karaoz U."/>
            <person name="Brodie E.L."/>
            <person name="Williams K.H."/>
            <person name="Hubbard S.S."/>
            <person name="Banfield J.F."/>
        </authorList>
    </citation>
    <scope>NUCLEOTIDE SEQUENCE [LARGE SCALE GENOMIC DNA]</scope>
</reference>
<comment type="caution">
    <text evidence="5">The sequence shown here is derived from an EMBL/GenBank/DDBJ whole genome shotgun (WGS) entry which is preliminary data.</text>
</comment>
<keyword evidence="2" id="KW-0677">Repeat</keyword>
<dbReference type="InterPro" id="IPR022441">
    <property type="entry name" value="Para_beta_helix_rpt-2"/>
</dbReference>
<protein>
    <recommendedName>
        <fullName evidence="4">Right handed beta helix domain-containing protein</fullName>
    </recommendedName>
</protein>
<dbReference type="SMART" id="SM00710">
    <property type="entry name" value="PbH1"/>
    <property type="match status" value="8"/>
</dbReference>
<dbReference type="InterPro" id="IPR006626">
    <property type="entry name" value="PbH1"/>
</dbReference>
<gene>
    <name evidence="5" type="ORF">A2008_01680</name>
</gene>
<evidence type="ECO:0000259" key="4">
    <source>
        <dbReference type="Pfam" id="PF13229"/>
    </source>
</evidence>
<dbReference type="NCBIfam" id="TIGR03804">
    <property type="entry name" value="para_beta_helix"/>
    <property type="match status" value="1"/>
</dbReference>
<sequence length="921" mass="99540">MKISRFTIGFVYFSLFLMAMTFLVGNEGCGGPTAYNIPDFYSPSFSRLTPEVFQTTSSVGLVYSVRIKVSDNSGAPKVTLYARKYGQTAFEKLEMTALAGSIFSYTLPASYISFDYYFSATDGINSVSYPSGAPAVYYSNLIGVPTLDGNKYYGTEPPMVSRPLSPLTFSVDVTSDTPLEAGYPKLYIQEQSGANKVSYAMAATGEVAAGVQKYAAVIAGSNFASEKKYEYHIEVKNTASLSHEAYTVFYPQASTYNKFEINSSVNLPPIAVLKYDSSKKYFVTNDMSGASDVDLDASESYDPEDGKTGLVYKWMQISGPSVTVKNSGSHYYFTPSVIGTYSFSLQVQDKNANWSNTAYTNPVIEVTNTIIPSEAFPAEITSEVVLPKSASPITVAGNITVKNGGKLKIERGVELKFDQETGFIVENGGIINADGDSGNIITFHSTRTGSIKGQWNGIRISSDNSYPSSSFNYCTINSAKTAIYVKDSKNPTISMCTISGNYDGIYSDNSTITINQNIITDNGTDGVVCVNGSISTISSNTITKNKRYGLRCDNSKSEITKNTLSENNYGMLVENSYKANTMVVNVYNNTIKQNTDGLRIEKADPLVLSNQIENNNDNGILCKNAMPQLKANVIVNNHDTAIQMVDCEYRKGAGALVNNSTASLYSSENEIANNVIAFSGADGIELEGSNPVINHNIIAFNLNAGIYIKSYKDSAGANVIKDEASGLLIINNLLNGNSRASISRNGEPPDYTGAADFASRSIMINNNNFIGMTDYTDVTTGEDLSFTTSEVYFNSPFADTAPVYFSGVNYITFANVMTLHAPRIDAGLPIRWNDGRNLRTGSGYANNMSSAGTYTNAKASAWQLKSISAQPRGGVGSYFIVEDGTPDDVSLMINSGTSYSLRGTGPNTDIGITEWMSTLSQ</sequence>
<evidence type="ECO:0000256" key="2">
    <source>
        <dbReference type="ARBA" id="ARBA00022737"/>
    </source>
</evidence>
<comment type="pathway">
    <text evidence="1">Protein modification; protein ubiquitination.</text>
</comment>
<evidence type="ECO:0000256" key="1">
    <source>
        <dbReference type="ARBA" id="ARBA00004906"/>
    </source>
</evidence>